<gene>
    <name evidence="2" type="ORF">GCM10023320_24920</name>
</gene>
<evidence type="ECO:0000313" key="2">
    <source>
        <dbReference type="EMBL" id="GAA5119342.1"/>
    </source>
</evidence>
<organism evidence="2 3">
    <name type="scientific">Pseudonocardia adelaidensis</name>
    <dbReference type="NCBI Taxonomy" id="648754"/>
    <lineage>
        <taxon>Bacteria</taxon>
        <taxon>Bacillati</taxon>
        <taxon>Actinomycetota</taxon>
        <taxon>Actinomycetes</taxon>
        <taxon>Pseudonocardiales</taxon>
        <taxon>Pseudonocardiaceae</taxon>
        <taxon>Pseudonocardia</taxon>
    </lineage>
</organism>
<sequence length="132" mass="13687">MTAADGCGAHAGIAEDLKALLRTALDRIDPVLDRLREEQAAGGGDAAEPPAAPDPCASCPICAVIAALRGERPELAVRLAEHAAGLVAVLRTALDDGVPAPAPPPDVDEDADRDGRPPARRVQRIPVQRRTP</sequence>
<comment type="caution">
    <text evidence="2">The sequence shown here is derived from an EMBL/GenBank/DDBJ whole genome shotgun (WGS) entry which is preliminary data.</text>
</comment>
<accession>A0ABP9NGR5</accession>
<name>A0ABP9NGR5_9PSEU</name>
<evidence type="ECO:0000256" key="1">
    <source>
        <dbReference type="SAM" id="MobiDB-lite"/>
    </source>
</evidence>
<dbReference type="RefSeq" id="WP_345605120.1">
    <property type="nucleotide sequence ID" value="NZ_BAABJO010000008.1"/>
</dbReference>
<proteinExistence type="predicted"/>
<dbReference type="Proteomes" id="UP001500804">
    <property type="component" value="Unassembled WGS sequence"/>
</dbReference>
<protein>
    <submittedName>
        <fullName evidence="2">Uncharacterized protein</fullName>
    </submittedName>
</protein>
<evidence type="ECO:0000313" key="3">
    <source>
        <dbReference type="Proteomes" id="UP001500804"/>
    </source>
</evidence>
<dbReference type="EMBL" id="BAABJO010000008">
    <property type="protein sequence ID" value="GAA5119342.1"/>
    <property type="molecule type" value="Genomic_DNA"/>
</dbReference>
<keyword evidence="3" id="KW-1185">Reference proteome</keyword>
<feature type="region of interest" description="Disordered" evidence="1">
    <location>
        <begin position="95"/>
        <end position="132"/>
    </location>
</feature>
<reference evidence="3" key="1">
    <citation type="journal article" date="2019" name="Int. J. Syst. Evol. Microbiol.">
        <title>The Global Catalogue of Microorganisms (GCM) 10K type strain sequencing project: providing services to taxonomists for standard genome sequencing and annotation.</title>
        <authorList>
            <consortium name="The Broad Institute Genomics Platform"/>
            <consortium name="The Broad Institute Genome Sequencing Center for Infectious Disease"/>
            <person name="Wu L."/>
            <person name="Ma J."/>
        </authorList>
    </citation>
    <scope>NUCLEOTIDE SEQUENCE [LARGE SCALE GENOMIC DNA]</scope>
    <source>
        <strain evidence="3">JCM 18302</strain>
    </source>
</reference>